<dbReference type="Proteomes" id="UP000007264">
    <property type="component" value="Unassembled WGS sequence"/>
</dbReference>
<name>I0Z657_COCSC</name>
<keyword evidence="5" id="KW-1185">Reference proteome</keyword>
<keyword evidence="3" id="KW-0862">Zinc</keyword>
<evidence type="ECO:0000256" key="3">
    <source>
        <dbReference type="ARBA" id="ARBA00022833"/>
    </source>
</evidence>
<evidence type="ECO:0000313" key="4">
    <source>
        <dbReference type="EMBL" id="EIE26126.1"/>
    </source>
</evidence>
<dbReference type="GO" id="GO:0008663">
    <property type="term" value="F:2',3'-cyclic-nucleotide 2'-phosphodiesterase activity"/>
    <property type="evidence" value="ECO:0007669"/>
    <property type="project" value="TreeGrafter"/>
</dbReference>
<dbReference type="GeneID" id="17044130"/>
<dbReference type="EMBL" id="AGSI01000003">
    <property type="protein sequence ID" value="EIE26126.1"/>
    <property type="molecule type" value="Genomic_DNA"/>
</dbReference>
<dbReference type="InterPro" id="IPR029052">
    <property type="entry name" value="Metallo-depent_PP-like"/>
</dbReference>
<organism evidence="4 5">
    <name type="scientific">Coccomyxa subellipsoidea (strain C-169)</name>
    <name type="common">Green microalga</name>
    <dbReference type="NCBI Taxonomy" id="574566"/>
    <lineage>
        <taxon>Eukaryota</taxon>
        <taxon>Viridiplantae</taxon>
        <taxon>Chlorophyta</taxon>
        <taxon>core chlorophytes</taxon>
        <taxon>Trebouxiophyceae</taxon>
        <taxon>Trebouxiophyceae incertae sedis</taxon>
        <taxon>Coccomyxaceae</taxon>
        <taxon>Coccomyxa</taxon>
        <taxon>Coccomyxa subellipsoidea</taxon>
    </lineage>
</organism>
<dbReference type="OrthoDB" id="9675250at2759"/>
<dbReference type="STRING" id="574566.I0Z657"/>
<dbReference type="SUPFAM" id="SSF56300">
    <property type="entry name" value="Metallo-dependent phosphatases"/>
    <property type="match status" value="1"/>
</dbReference>
<dbReference type="AlphaFoldDB" id="I0Z657"/>
<proteinExistence type="predicted"/>
<evidence type="ECO:0000313" key="5">
    <source>
        <dbReference type="Proteomes" id="UP000007264"/>
    </source>
</evidence>
<evidence type="ECO:0000256" key="2">
    <source>
        <dbReference type="ARBA" id="ARBA00022801"/>
    </source>
</evidence>
<dbReference type="GO" id="GO:0047631">
    <property type="term" value="F:ADP-ribose diphosphatase activity"/>
    <property type="evidence" value="ECO:0007669"/>
    <property type="project" value="TreeGrafter"/>
</dbReference>
<keyword evidence="1" id="KW-0479">Metal-binding</keyword>
<gene>
    <name evidence="4" type="ORF">COCSUDRAFT_12655</name>
</gene>
<dbReference type="InterPro" id="IPR041869">
    <property type="entry name" value="MPP_ADPRM"/>
</dbReference>
<keyword evidence="2" id="KW-0378">Hydrolase</keyword>
<sequence length="345" mass="37880">MLDFSGPASCSGRLFSFGVISDIQYANIENGFSFKKVPRYYREALPALQRAVQMWKKRDVDFGIHFGDIIDGYHPKDQSLAALDTITAAFDVLGKPHWHMIGNHCLYNLPRNVLNERLNMGGPGGASYYAFSPHPAWRIVVLDGYDVSLLGWPEQHPLHQQARSILAERNPNQEKNSPDGLEGPARRFVKFGGGASDAQLEWLRQTLAAAAAGGQRVILCCHLALHPGTCPGACLLWNYEEVLQACWQAGNVVATFSGHAHEDGYAVDEHGVHHRVLSAVVETAPGRDCFGIISVFSDRLELQGFDRLASATMQFCAEFCAEPADKENKEQQLLGCASQPSTVAS</sequence>
<dbReference type="GO" id="GO:0047734">
    <property type="term" value="F:CDP-glycerol diphosphatase activity"/>
    <property type="evidence" value="ECO:0007669"/>
    <property type="project" value="TreeGrafter"/>
</dbReference>
<dbReference type="PANTHER" id="PTHR16509">
    <property type="match status" value="1"/>
</dbReference>
<dbReference type="Gene3D" id="3.60.21.10">
    <property type="match status" value="1"/>
</dbReference>
<dbReference type="GO" id="GO:0030145">
    <property type="term" value="F:manganese ion binding"/>
    <property type="evidence" value="ECO:0007669"/>
    <property type="project" value="TreeGrafter"/>
</dbReference>
<evidence type="ECO:0000256" key="1">
    <source>
        <dbReference type="ARBA" id="ARBA00022723"/>
    </source>
</evidence>
<protein>
    <submittedName>
        <fullName evidence="4">Metallo-dependent phosphatase</fullName>
    </submittedName>
</protein>
<accession>I0Z657</accession>
<dbReference type="PANTHER" id="PTHR16509:SF1">
    <property type="entry name" value="MANGANESE-DEPENDENT ADP-RIBOSE_CDP-ALCOHOL DIPHOSPHATASE"/>
    <property type="match status" value="1"/>
</dbReference>
<dbReference type="CDD" id="cd07396">
    <property type="entry name" value="MPP_Nbla03831"/>
    <property type="match status" value="1"/>
</dbReference>
<dbReference type="eggNOG" id="ENOG502QUQW">
    <property type="taxonomic scope" value="Eukaryota"/>
</dbReference>
<dbReference type="RefSeq" id="XP_005650670.1">
    <property type="nucleotide sequence ID" value="XM_005650613.1"/>
</dbReference>
<dbReference type="KEGG" id="csl:COCSUDRAFT_12655"/>
<reference evidence="4 5" key="1">
    <citation type="journal article" date="2012" name="Genome Biol.">
        <title>The genome of the polar eukaryotic microalga coccomyxa subellipsoidea reveals traits of cold adaptation.</title>
        <authorList>
            <person name="Blanc G."/>
            <person name="Agarkova I."/>
            <person name="Grimwood J."/>
            <person name="Kuo A."/>
            <person name="Brueggeman A."/>
            <person name="Dunigan D."/>
            <person name="Gurnon J."/>
            <person name="Ladunga I."/>
            <person name="Lindquist E."/>
            <person name="Lucas S."/>
            <person name="Pangilinan J."/>
            <person name="Proschold T."/>
            <person name="Salamov A."/>
            <person name="Schmutz J."/>
            <person name="Weeks D."/>
            <person name="Yamada T."/>
            <person name="Claverie J.M."/>
            <person name="Grigoriev I."/>
            <person name="Van Etten J."/>
            <person name="Lomsadze A."/>
            <person name="Borodovsky M."/>
        </authorList>
    </citation>
    <scope>NUCLEOTIDE SEQUENCE [LARGE SCALE GENOMIC DNA]</scope>
    <source>
        <strain evidence="4 5">C-169</strain>
    </source>
</reference>
<comment type="caution">
    <text evidence="4">The sequence shown here is derived from an EMBL/GenBank/DDBJ whole genome shotgun (WGS) entry which is preliminary data.</text>
</comment>